<dbReference type="PIRSF" id="PIRSF003128">
    <property type="entry name" value="RecN"/>
    <property type="match status" value="1"/>
</dbReference>
<dbReference type="Pfam" id="PF02463">
    <property type="entry name" value="SMC_N"/>
    <property type="match status" value="1"/>
</dbReference>
<dbReference type="InterPro" id="IPR004604">
    <property type="entry name" value="DNA_recomb/repair_RecN"/>
</dbReference>
<organism evidence="11 12">
    <name type="scientific">Reyranella aquatilis</name>
    <dbReference type="NCBI Taxonomy" id="2035356"/>
    <lineage>
        <taxon>Bacteria</taxon>
        <taxon>Pseudomonadati</taxon>
        <taxon>Pseudomonadota</taxon>
        <taxon>Alphaproteobacteria</taxon>
        <taxon>Hyphomicrobiales</taxon>
        <taxon>Reyranellaceae</taxon>
        <taxon>Reyranella</taxon>
    </lineage>
</organism>
<comment type="caution">
    <text evidence="11">The sequence shown here is derived from an EMBL/GenBank/DDBJ whole genome shotgun (WGS) entry which is preliminary data.</text>
</comment>
<evidence type="ECO:0000256" key="3">
    <source>
        <dbReference type="ARBA" id="ARBA00021315"/>
    </source>
</evidence>
<sequence length="556" mass="58337">MLATLSIRDFVLIEKLDLDFAHGGLGALTGETGAGKSILIDALGLALGARAESGVVRRGATQASIAASFDLPRDHPARTILAEQGLDGEDVVTLRRMIGADGRGRAFVNDQPASVALLRRLGETLVEIQGQMEQHGLLDTATHRGSLDAFAGLEKQASAVAAAWAAWRAAEQAHADAQAAADAARRDEEFLRHAVKELDALAPRADDEETLASERQLMRAGSALGEAVTQALSELEQGRGAVASLRTAHRLIERHADKAGGRLNAPLAALDRALSEATEAQAQLEMARDALEFDPARLEKIEERLFALRAVARKHNVAVAGLAALAEKFSAQLAALDDGEAGLKKLSSAAKAARATYVAAADAQAAARRKGAARLDKAVAAELAPLKLERAKFVTEVMALPEAEWSAAGTDRVQFTVSTNPGAPPAPIARIASGGELSRFLLALKVCLAKVGDMPTIVFDEVDSGIGGATAAAVGERLKRLARDVQVLVVTHSPQVAAVADRHWLIRKTTTRTAASTDVLALDAKGRREEIARMLSGAEVTVEARAAADRLLAAAG</sequence>
<dbReference type="Gene3D" id="3.40.50.300">
    <property type="entry name" value="P-loop containing nucleotide triphosphate hydrolases"/>
    <property type="match status" value="2"/>
</dbReference>
<accession>A0ABS8L069</accession>
<dbReference type="InterPro" id="IPR003395">
    <property type="entry name" value="RecF/RecN/SMC_N"/>
</dbReference>
<evidence type="ECO:0000256" key="8">
    <source>
        <dbReference type="ARBA" id="ARBA00033408"/>
    </source>
</evidence>
<evidence type="ECO:0000256" key="4">
    <source>
        <dbReference type="ARBA" id="ARBA00022741"/>
    </source>
</evidence>
<dbReference type="PANTHER" id="PTHR11059">
    <property type="entry name" value="DNA REPAIR PROTEIN RECN"/>
    <property type="match status" value="1"/>
</dbReference>
<comment type="similarity">
    <text evidence="2 9">Belongs to the RecN family.</text>
</comment>
<keyword evidence="4" id="KW-0547">Nucleotide-binding</keyword>
<evidence type="ECO:0000313" key="11">
    <source>
        <dbReference type="EMBL" id="MCC8431367.1"/>
    </source>
</evidence>
<dbReference type="RefSeq" id="WP_230552634.1">
    <property type="nucleotide sequence ID" value="NZ_JAJISD010000009.1"/>
</dbReference>
<protein>
    <recommendedName>
        <fullName evidence="3 9">DNA repair protein RecN</fullName>
    </recommendedName>
    <alternativeName>
        <fullName evidence="8 9">Recombination protein N</fullName>
    </alternativeName>
</protein>
<keyword evidence="6" id="KW-0067">ATP-binding</keyword>
<keyword evidence="12" id="KW-1185">Reference proteome</keyword>
<evidence type="ECO:0000259" key="10">
    <source>
        <dbReference type="Pfam" id="PF02463"/>
    </source>
</evidence>
<reference evidence="11 12" key="1">
    <citation type="submission" date="2021-11" db="EMBL/GenBank/DDBJ databases">
        <authorList>
            <person name="Lee D.-H."/>
            <person name="Kim S.-B."/>
        </authorList>
    </citation>
    <scope>NUCLEOTIDE SEQUENCE [LARGE SCALE GENOMIC DNA]</scope>
    <source>
        <strain evidence="11 12">KCTC 52223</strain>
    </source>
</reference>
<gene>
    <name evidence="11" type="primary">recN</name>
    <name evidence="11" type="ORF">LJ725_20520</name>
</gene>
<dbReference type="InterPro" id="IPR027417">
    <property type="entry name" value="P-loop_NTPase"/>
</dbReference>
<evidence type="ECO:0000256" key="2">
    <source>
        <dbReference type="ARBA" id="ARBA00009441"/>
    </source>
</evidence>
<dbReference type="EMBL" id="JAJISD010000009">
    <property type="protein sequence ID" value="MCC8431367.1"/>
    <property type="molecule type" value="Genomic_DNA"/>
</dbReference>
<dbReference type="Proteomes" id="UP001198862">
    <property type="component" value="Unassembled WGS sequence"/>
</dbReference>
<dbReference type="NCBIfam" id="NF008121">
    <property type="entry name" value="PRK10869.1"/>
    <property type="match status" value="1"/>
</dbReference>
<dbReference type="SUPFAM" id="SSF52540">
    <property type="entry name" value="P-loop containing nucleoside triphosphate hydrolases"/>
    <property type="match status" value="2"/>
</dbReference>
<dbReference type="NCBIfam" id="TIGR00634">
    <property type="entry name" value="recN"/>
    <property type="match status" value="1"/>
</dbReference>
<evidence type="ECO:0000256" key="6">
    <source>
        <dbReference type="ARBA" id="ARBA00022840"/>
    </source>
</evidence>
<dbReference type="CDD" id="cd03241">
    <property type="entry name" value="ABC_RecN"/>
    <property type="match status" value="2"/>
</dbReference>
<proteinExistence type="inferred from homology"/>
<evidence type="ECO:0000313" key="12">
    <source>
        <dbReference type="Proteomes" id="UP001198862"/>
    </source>
</evidence>
<feature type="domain" description="RecF/RecN/SMC N-terminal" evidence="10">
    <location>
        <begin position="2"/>
        <end position="509"/>
    </location>
</feature>
<keyword evidence="5 9" id="KW-0227">DNA damage</keyword>
<dbReference type="PANTHER" id="PTHR11059:SF0">
    <property type="entry name" value="DNA REPAIR PROTEIN RECN"/>
    <property type="match status" value="1"/>
</dbReference>
<comment type="function">
    <text evidence="1 9">May be involved in recombinational repair of damaged DNA.</text>
</comment>
<name>A0ABS8L069_9HYPH</name>
<evidence type="ECO:0000256" key="5">
    <source>
        <dbReference type="ARBA" id="ARBA00022763"/>
    </source>
</evidence>
<evidence type="ECO:0000256" key="9">
    <source>
        <dbReference type="PIRNR" id="PIRNR003128"/>
    </source>
</evidence>
<evidence type="ECO:0000256" key="1">
    <source>
        <dbReference type="ARBA" id="ARBA00003618"/>
    </source>
</evidence>
<evidence type="ECO:0000256" key="7">
    <source>
        <dbReference type="ARBA" id="ARBA00023204"/>
    </source>
</evidence>
<keyword evidence="7 9" id="KW-0234">DNA repair</keyword>